<dbReference type="SUPFAM" id="SSF56784">
    <property type="entry name" value="HAD-like"/>
    <property type="match status" value="1"/>
</dbReference>
<dbReference type="CDD" id="cd07516">
    <property type="entry name" value="HAD_Pase"/>
    <property type="match status" value="1"/>
</dbReference>
<dbReference type="Gene3D" id="3.30.1240.10">
    <property type="match status" value="1"/>
</dbReference>
<keyword evidence="2" id="KW-1185">Reference proteome</keyword>
<gene>
    <name evidence="1" type="ORF">WR164_12040</name>
</gene>
<evidence type="ECO:0000313" key="1">
    <source>
        <dbReference type="EMBL" id="GLB47225.1"/>
    </source>
</evidence>
<dbReference type="GO" id="GO:0005829">
    <property type="term" value="C:cytosol"/>
    <property type="evidence" value="ECO:0007669"/>
    <property type="project" value="TreeGrafter"/>
</dbReference>
<reference evidence="1" key="1">
    <citation type="submission" date="2022-07" db="EMBL/GenBank/DDBJ databases">
        <authorList>
            <person name="Kouya T."/>
            <person name="Ishiyama Y."/>
        </authorList>
    </citation>
    <scope>NUCLEOTIDE SEQUENCE</scope>
    <source>
        <strain evidence="1">WR16-4</strain>
    </source>
</reference>
<comment type="caution">
    <text evidence="1">The sequence shown here is derived from an EMBL/GenBank/DDBJ whole genome shotgun (WGS) entry which is preliminary data.</text>
</comment>
<dbReference type="InterPro" id="IPR006379">
    <property type="entry name" value="HAD-SF_hydro_IIB"/>
</dbReference>
<dbReference type="NCBIfam" id="TIGR00099">
    <property type="entry name" value="Cof-subfamily"/>
    <property type="match status" value="1"/>
</dbReference>
<protein>
    <submittedName>
        <fullName evidence="1">Sugar phosphate phosphatase</fullName>
    </submittedName>
</protein>
<dbReference type="Gene3D" id="3.40.50.1000">
    <property type="entry name" value="HAD superfamily/HAD-like"/>
    <property type="match status" value="1"/>
</dbReference>
<dbReference type="GO" id="GO:0000287">
    <property type="term" value="F:magnesium ion binding"/>
    <property type="evidence" value="ECO:0007669"/>
    <property type="project" value="TreeGrafter"/>
</dbReference>
<reference evidence="1" key="2">
    <citation type="journal article" date="2023" name="PLoS ONE">
        <title>Philodulcilactobacillus myokoensis gen. nov., sp. nov., a fructophilic, acidophilic, and agar-phobic lactic acid bacterium isolated from fermented vegetable extracts.</title>
        <authorList>
            <person name="Kouya T."/>
            <person name="Ishiyama Y."/>
            <person name="Ohashi S."/>
            <person name="Kumakubo R."/>
            <person name="Yamazaki T."/>
            <person name="Otaki T."/>
        </authorList>
    </citation>
    <scope>NUCLEOTIDE SEQUENCE</scope>
    <source>
        <strain evidence="1">WR16-4</strain>
    </source>
</reference>
<dbReference type="SFLD" id="SFLDS00003">
    <property type="entry name" value="Haloacid_Dehalogenase"/>
    <property type="match status" value="1"/>
</dbReference>
<dbReference type="InterPro" id="IPR023214">
    <property type="entry name" value="HAD_sf"/>
</dbReference>
<dbReference type="InterPro" id="IPR000150">
    <property type="entry name" value="Cof"/>
</dbReference>
<dbReference type="InterPro" id="IPR036412">
    <property type="entry name" value="HAD-like_sf"/>
</dbReference>
<name>A0A9W6ESW9_9LACO</name>
<dbReference type="NCBIfam" id="TIGR01484">
    <property type="entry name" value="HAD-SF-IIB"/>
    <property type="match status" value="1"/>
</dbReference>
<dbReference type="PANTHER" id="PTHR10000">
    <property type="entry name" value="PHOSPHOSERINE PHOSPHATASE"/>
    <property type="match status" value="1"/>
</dbReference>
<proteinExistence type="predicted"/>
<organism evidence="1 2">
    <name type="scientific">Philodulcilactobacillus myokoensis</name>
    <dbReference type="NCBI Taxonomy" id="2929573"/>
    <lineage>
        <taxon>Bacteria</taxon>
        <taxon>Bacillati</taxon>
        <taxon>Bacillota</taxon>
        <taxon>Bacilli</taxon>
        <taxon>Lactobacillales</taxon>
        <taxon>Lactobacillaceae</taxon>
        <taxon>Philodulcilactobacillus</taxon>
    </lineage>
</organism>
<dbReference type="RefSeq" id="WP_286136683.1">
    <property type="nucleotide sequence ID" value="NZ_BRPL01000002.1"/>
</dbReference>
<dbReference type="PROSITE" id="PS01228">
    <property type="entry name" value="COF_1"/>
    <property type="match status" value="1"/>
</dbReference>
<dbReference type="Pfam" id="PF08282">
    <property type="entry name" value="Hydrolase_3"/>
    <property type="match status" value="1"/>
</dbReference>
<dbReference type="PANTHER" id="PTHR10000:SF8">
    <property type="entry name" value="HAD SUPERFAMILY HYDROLASE-LIKE, TYPE 3"/>
    <property type="match status" value="1"/>
</dbReference>
<sequence>MSIKLIAIDIDGTLLNPKKQLTEANKEAIQNARNHGIKIVLCSGRPLTGVRPYLKKLNLKGESEYAITFNGAMAQDADGKVISHLALTNDEFIDAEALSHKWNTNFQVETTNSIYIFNRDVSKYSVMESFLVNLPIKFRTVREIVNSDTPVTKTIFIADPEKITKIKQNIPDDILKKLYVVQTEPCFLEMMNKHASKGHALKNLAKKLNLDSSNVMAIGDQGNDVSMVKYAGSGIAMGNGIPDVKSVANHITKTNQENGVAYAINHWALNQK</sequence>
<dbReference type="NCBIfam" id="NF007806">
    <property type="entry name" value="PRK10513.1"/>
    <property type="match status" value="1"/>
</dbReference>
<dbReference type="Proteomes" id="UP001144204">
    <property type="component" value="Unassembled WGS sequence"/>
</dbReference>
<accession>A0A9W6ESW9</accession>
<dbReference type="GO" id="GO:0016791">
    <property type="term" value="F:phosphatase activity"/>
    <property type="evidence" value="ECO:0007669"/>
    <property type="project" value="TreeGrafter"/>
</dbReference>
<dbReference type="SFLD" id="SFLDG01140">
    <property type="entry name" value="C2.B:_Phosphomannomutase_and_P"/>
    <property type="match status" value="1"/>
</dbReference>
<dbReference type="AlphaFoldDB" id="A0A9W6ESW9"/>
<evidence type="ECO:0000313" key="2">
    <source>
        <dbReference type="Proteomes" id="UP001144204"/>
    </source>
</evidence>
<dbReference type="EMBL" id="BRPL01000002">
    <property type="protein sequence ID" value="GLB47225.1"/>
    <property type="molecule type" value="Genomic_DNA"/>
</dbReference>
<dbReference type="SFLD" id="SFLDG01144">
    <property type="entry name" value="C2.B.4:_PGP_Like"/>
    <property type="match status" value="1"/>
</dbReference>